<name>A0A9J6G4N5_HAELO</name>
<feature type="compositionally biased region" description="Polar residues" evidence="1">
    <location>
        <begin position="106"/>
        <end position="115"/>
    </location>
</feature>
<keyword evidence="3" id="KW-1185">Reference proteome</keyword>
<sequence length="244" mass="27177">MAPKFYEEKDGWRHPTSQRPDLTKQQSPEKAGQPQVSQPLLKSPHIRTAKQANKSYRDAVRTQTHARREQMLLRPQTLAQQSSLPPNHSPPVTVTTQDIQSDMDTESNVAINRSTPGPKRSRPDDEGTPNGGGISQSAHSDFGLQIHSQRPQEVEVKVDTLLTTLEERIAAMMEKVFDALLERRLAHLTDILLHRFKQRFDHLLKTAGHLTTLAGIDVVFEGAYGALQGSMAAACANCVRKIVH</sequence>
<feature type="region of interest" description="Disordered" evidence="1">
    <location>
        <begin position="106"/>
        <end position="139"/>
    </location>
</feature>
<dbReference type="AlphaFoldDB" id="A0A9J6G4N5"/>
<dbReference type="VEuPathDB" id="VectorBase:HLOH_049669"/>
<organism evidence="2 3">
    <name type="scientific">Haemaphysalis longicornis</name>
    <name type="common">Bush tick</name>
    <dbReference type="NCBI Taxonomy" id="44386"/>
    <lineage>
        <taxon>Eukaryota</taxon>
        <taxon>Metazoa</taxon>
        <taxon>Ecdysozoa</taxon>
        <taxon>Arthropoda</taxon>
        <taxon>Chelicerata</taxon>
        <taxon>Arachnida</taxon>
        <taxon>Acari</taxon>
        <taxon>Parasitiformes</taxon>
        <taxon>Ixodida</taxon>
        <taxon>Ixodoidea</taxon>
        <taxon>Ixodidae</taxon>
        <taxon>Haemaphysalinae</taxon>
        <taxon>Haemaphysalis</taxon>
    </lineage>
</organism>
<dbReference type="EMBL" id="JABSTR010000005">
    <property type="protein sequence ID" value="KAH9369404.1"/>
    <property type="molecule type" value="Genomic_DNA"/>
</dbReference>
<reference evidence="2 3" key="1">
    <citation type="journal article" date="2020" name="Cell">
        <title>Large-Scale Comparative Analyses of Tick Genomes Elucidate Their Genetic Diversity and Vector Capacities.</title>
        <authorList>
            <consortium name="Tick Genome and Microbiome Consortium (TIGMIC)"/>
            <person name="Jia N."/>
            <person name="Wang J."/>
            <person name="Shi W."/>
            <person name="Du L."/>
            <person name="Sun Y."/>
            <person name="Zhan W."/>
            <person name="Jiang J.F."/>
            <person name="Wang Q."/>
            <person name="Zhang B."/>
            <person name="Ji P."/>
            <person name="Bell-Sakyi L."/>
            <person name="Cui X.M."/>
            <person name="Yuan T.T."/>
            <person name="Jiang B.G."/>
            <person name="Yang W.F."/>
            <person name="Lam T.T."/>
            <person name="Chang Q.C."/>
            <person name="Ding S.J."/>
            <person name="Wang X.J."/>
            <person name="Zhu J.G."/>
            <person name="Ruan X.D."/>
            <person name="Zhao L."/>
            <person name="Wei J.T."/>
            <person name="Ye R.Z."/>
            <person name="Que T.C."/>
            <person name="Du C.H."/>
            <person name="Zhou Y.H."/>
            <person name="Cheng J.X."/>
            <person name="Dai P.F."/>
            <person name="Guo W.B."/>
            <person name="Han X.H."/>
            <person name="Huang E.J."/>
            <person name="Li L.F."/>
            <person name="Wei W."/>
            <person name="Gao Y.C."/>
            <person name="Liu J.Z."/>
            <person name="Shao H.Z."/>
            <person name="Wang X."/>
            <person name="Wang C.C."/>
            <person name="Yang T.C."/>
            <person name="Huo Q.B."/>
            <person name="Li W."/>
            <person name="Chen H.Y."/>
            <person name="Chen S.E."/>
            <person name="Zhou L.G."/>
            <person name="Ni X.B."/>
            <person name="Tian J.H."/>
            <person name="Sheng Y."/>
            <person name="Liu T."/>
            <person name="Pan Y.S."/>
            <person name="Xia L.Y."/>
            <person name="Li J."/>
            <person name="Zhao F."/>
            <person name="Cao W.C."/>
        </authorList>
    </citation>
    <scope>NUCLEOTIDE SEQUENCE [LARGE SCALE GENOMIC DNA]</scope>
    <source>
        <strain evidence="2">HaeL-2018</strain>
    </source>
</reference>
<gene>
    <name evidence="2" type="ORF">HPB48_007182</name>
</gene>
<comment type="caution">
    <text evidence="2">The sequence shown here is derived from an EMBL/GenBank/DDBJ whole genome shotgun (WGS) entry which is preliminary data.</text>
</comment>
<evidence type="ECO:0000313" key="2">
    <source>
        <dbReference type="EMBL" id="KAH9369404.1"/>
    </source>
</evidence>
<protein>
    <submittedName>
        <fullName evidence="2">Uncharacterized protein</fullName>
    </submittedName>
</protein>
<feature type="compositionally biased region" description="Basic and acidic residues" evidence="1">
    <location>
        <begin position="1"/>
        <end position="13"/>
    </location>
</feature>
<dbReference type="Proteomes" id="UP000821853">
    <property type="component" value="Chromosome 3"/>
</dbReference>
<feature type="region of interest" description="Disordered" evidence="1">
    <location>
        <begin position="1"/>
        <end position="71"/>
    </location>
</feature>
<feature type="compositionally biased region" description="Basic and acidic residues" evidence="1">
    <location>
        <begin position="55"/>
        <end position="71"/>
    </location>
</feature>
<proteinExistence type="predicted"/>
<evidence type="ECO:0000313" key="3">
    <source>
        <dbReference type="Proteomes" id="UP000821853"/>
    </source>
</evidence>
<accession>A0A9J6G4N5</accession>
<evidence type="ECO:0000256" key="1">
    <source>
        <dbReference type="SAM" id="MobiDB-lite"/>
    </source>
</evidence>
<feature type="compositionally biased region" description="Polar residues" evidence="1">
    <location>
        <begin position="15"/>
        <end position="40"/>
    </location>
</feature>